<feature type="non-terminal residue" evidence="3">
    <location>
        <position position="1"/>
    </location>
</feature>
<dbReference type="PANTHER" id="PTHR31044:SF52">
    <property type="entry name" value="OS01G0631500 PROTEIN"/>
    <property type="match status" value="1"/>
</dbReference>
<dbReference type="PANTHER" id="PTHR31044">
    <property type="entry name" value="BETA-1,3 GLUCANASE"/>
    <property type="match status" value="1"/>
</dbReference>
<organism evidence="3 4">
    <name type="scientific">Phtheirospermum japonicum</name>
    <dbReference type="NCBI Taxonomy" id="374723"/>
    <lineage>
        <taxon>Eukaryota</taxon>
        <taxon>Viridiplantae</taxon>
        <taxon>Streptophyta</taxon>
        <taxon>Embryophyta</taxon>
        <taxon>Tracheophyta</taxon>
        <taxon>Spermatophyta</taxon>
        <taxon>Magnoliopsida</taxon>
        <taxon>eudicotyledons</taxon>
        <taxon>Gunneridae</taxon>
        <taxon>Pentapetalae</taxon>
        <taxon>asterids</taxon>
        <taxon>lamiids</taxon>
        <taxon>Lamiales</taxon>
        <taxon>Orobanchaceae</taxon>
        <taxon>Orobanchaceae incertae sedis</taxon>
        <taxon>Phtheirospermum</taxon>
    </lineage>
</organism>
<feature type="domain" description="X8" evidence="2">
    <location>
        <begin position="1"/>
        <end position="79"/>
    </location>
</feature>
<accession>A0A830B8D9</accession>
<dbReference type="AlphaFoldDB" id="A0A830B8D9"/>
<reference evidence="3" key="1">
    <citation type="submission" date="2020-07" db="EMBL/GenBank/DDBJ databases">
        <title>Ethylene signaling mediates host invasion by parasitic plants.</title>
        <authorList>
            <person name="Yoshida S."/>
        </authorList>
    </citation>
    <scope>NUCLEOTIDE SEQUENCE</scope>
    <source>
        <strain evidence="3">Okayama</strain>
    </source>
</reference>
<dbReference type="OrthoDB" id="1928574at2759"/>
<comment type="caution">
    <text evidence="3">The sequence shown here is derived from an EMBL/GenBank/DDBJ whole genome shotgun (WGS) entry which is preliminary data.</text>
</comment>
<evidence type="ECO:0000313" key="4">
    <source>
        <dbReference type="Proteomes" id="UP000653305"/>
    </source>
</evidence>
<protein>
    <submittedName>
        <fullName evidence="3">Glucan endo-1 3-beta-glucosidase</fullName>
    </submittedName>
</protein>
<dbReference type="GO" id="GO:0009506">
    <property type="term" value="C:plasmodesma"/>
    <property type="evidence" value="ECO:0007669"/>
    <property type="project" value="UniProtKB-ARBA"/>
</dbReference>
<dbReference type="SMART" id="SM00768">
    <property type="entry name" value="X8"/>
    <property type="match status" value="1"/>
</dbReference>
<proteinExistence type="predicted"/>
<evidence type="ECO:0000313" key="3">
    <source>
        <dbReference type="EMBL" id="GFP80365.1"/>
    </source>
</evidence>
<keyword evidence="4" id="KW-1185">Reference proteome</keyword>
<name>A0A830B8D9_9LAMI</name>
<sequence length="80" mass="8957">NYCVAKLGQPAEKYQGYLDYACGKFDCWAIQASGPCFRPDTLVSHASYILDLVYHVTGNCYPDIGVLTTFNRSYGDCQYP</sequence>
<evidence type="ECO:0000259" key="2">
    <source>
        <dbReference type="SMART" id="SM00768"/>
    </source>
</evidence>
<dbReference type="InterPro" id="IPR044788">
    <property type="entry name" value="X8_dom_prot"/>
</dbReference>
<dbReference type="InterPro" id="IPR012946">
    <property type="entry name" value="X8"/>
</dbReference>
<dbReference type="Pfam" id="PF07983">
    <property type="entry name" value="X8"/>
    <property type="match status" value="1"/>
</dbReference>
<gene>
    <name evidence="3" type="ORF">PHJA_000179900</name>
</gene>
<dbReference type="Proteomes" id="UP000653305">
    <property type="component" value="Unassembled WGS sequence"/>
</dbReference>
<dbReference type="EMBL" id="BMAC01000018">
    <property type="protein sequence ID" value="GFP80365.1"/>
    <property type="molecule type" value="Genomic_DNA"/>
</dbReference>
<evidence type="ECO:0000256" key="1">
    <source>
        <dbReference type="ARBA" id="ARBA00022729"/>
    </source>
</evidence>
<keyword evidence="1" id="KW-0732">Signal</keyword>